<sequence>MDAPFSALFEGAKAEFSSLSVAAILPRMLAAALIGTLLSLRPWRLLMKRALPKADMIQAQVLLCAAAAVITAVIGDSLAKAFGLVGLGGFVRFRSGLKDPRDAAILFLMIGLGMACGHGSLGLASVGMLFVMALLFVLDLFNRDEAQPGAVKQRLLLSAQSDDLVGAEATLRRALGERNVMVKSCALDFDGRRLELEVEEPEPGSLAAALGRTEGTSLRGLRWTAVNPRSTGGTREERV</sequence>
<dbReference type="KEGG" id="mym:A176_004456"/>
<feature type="transmembrane region" description="Helical" evidence="1">
    <location>
        <begin position="105"/>
        <end position="138"/>
    </location>
</feature>
<name>A0A0H4WXL5_9BACT</name>
<dbReference type="OrthoDB" id="5504686at2"/>
<dbReference type="EMBL" id="CP012109">
    <property type="protein sequence ID" value="AKQ67544.1"/>
    <property type="molecule type" value="Genomic_DNA"/>
</dbReference>
<evidence type="ECO:0000313" key="3">
    <source>
        <dbReference type="Proteomes" id="UP000009026"/>
    </source>
</evidence>
<dbReference type="Proteomes" id="UP000009026">
    <property type="component" value="Chromosome"/>
</dbReference>
<keyword evidence="3" id="KW-1185">Reference proteome</keyword>
<protein>
    <recommendedName>
        <fullName evidence="4">DUF4956 domain-containing protein</fullName>
    </recommendedName>
</protein>
<dbReference type="Pfam" id="PF16316">
    <property type="entry name" value="DUF4956"/>
    <property type="match status" value="1"/>
</dbReference>
<reference evidence="2 3" key="1">
    <citation type="journal article" date="2016" name="PLoS ONE">
        <title>Complete Genome Sequence and Comparative Genomics of a Novel Myxobacterium Myxococcus hansupus.</title>
        <authorList>
            <person name="Sharma G."/>
            <person name="Narwani T."/>
            <person name="Subramanian S."/>
        </authorList>
    </citation>
    <scope>NUCLEOTIDE SEQUENCE [LARGE SCALE GENOMIC DNA]</scope>
    <source>
        <strain evidence="3">mixupus</strain>
    </source>
</reference>
<feature type="transmembrane region" description="Helical" evidence="1">
    <location>
        <begin position="20"/>
        <end position="40"/>
    </location>
</feature>
<dbReference type="RefSeq" id="WP_002639084.1">
    <property type="nucleotide sequence ID" value="NZ_CP012109.1"/>
</dbReference>
<keyword evidence="1" id="KW-0472">Membrane</keyword>
<proteinExistence type="predicted"/>
<dbReference type="AlphaFoldDB" id="A0A0H4WXL5"/>
<evidence type="ECO:0000256" key="1">
    <source>
        <dbReference type="SAM" id="Phobius"/>
    </source>
</evidence>
<organism evidence="2 3">
    <name type="scientific">Pseudomyxococcus hansupus</name>
    <dbReference type="NCBI Taxonomy" id="1297742"/>
    <lineage>
        <taxon>Bacteria</taxon>
        <taxon>Pseudomonadati</taxon>
        <taxon>Myxococcota</taxon>
        <taxon>Myxococcia</taxon>
        <taxon>Myxococcales</taxon>
        <taxon>Cystobacterineae</taxon>
        <taxon>Myxococcaceae</taxon>
        <taxon>Pseudomyxococcus</taxon>
    </lineage>
</organism>
<evidence type="ECO:0000313" key="2">
    <source>
        <dbReference type="EMBL" id="AKQ67544.1"/>
    </source>
</evidence>
<keyword evidence="1" id="KW-0812">Transmembrane</keyword>
<dbReference type="eggNOG" id="COG1285">
    <property type="taxonomic scope" value="Bacteria"/>
</dbReference>
<evidence type="ECO:0008006" key="4">
    <source>
        <dbReference type="Google" id="ProtNLM"/>
    </source>
</evidence>
<accession>A0A0H4WXL5</accession>
<dbReference type="InterPro" id="IPR032531">
    <property type="entry name" value="DUF4956"/>
</dbReference>
<gene>
    <name evidence="2" type="ORF">A176_004456</name>
</gene>
<dbReference type="STRING" id="1297742.A176_004456"/>
<feature type="transmembrane region" description="Helical" evidence="1">
    <location>
        <begin position="61"/>
        <end position="85"/>
    </location>
</feature>
<keyword evidence="1" id="KW-1133">Transmembrane helix</keyword>
<dbReference type="PATRIC" id="fig|1297742.4.peg.4498"/>